<dbReference type="SMART" id="SM00855">
    <property type="entry name" value="PGAM"/>
    <property type="match status" value="1"/>
</dbReference>
<dbReference type="InterPro" id="IPR029033">
    <property type="entry name" value="His_PPase_superfam"/>
</dbReference>
<dbReference type="Proteomes" id="UP000229329">
    <property type="component" value="Unassembled WGS sequence"/>
</dbReference>
<dbReference type="Pfam" id="PF00300">
    <property type="entry name" value="His_Phos_1"/>
    <property type="match status" value="1"/>
</dbReference>
<protein>
    <submittedName>
        <fullName evidence="3">Histidine phosphatase family protein</fullName>
    </submittedName>
</protein>
<dbReference type="SUPFAM" id="SSF53254">
    <property type="entry name" value="Phosphoglycerate mutase-like"/>
    <property type="match status" value="1"/>
</dbReference>
<dbReference type="InterPro" id="IPR013078">
    <property type="entry name" value="His_Pase_superF_clade-1"/>
</dbReference>
<feature type="binding site" evidence="2">
    <location>
        <begin position="10"/>
        <end position="17"/>
    </location>
    <ligand>
        <name>substrate</name>
    </ligand>
</feature>
<dbReference type="OrthoDB" id="9781415at2"/>
<evidence type="ECO:0000256" key="1">
    <source>
        <dbReference type="PIRSR" id="PIRSR613078-1"/>
    </source>
</evidence>
<dbReference type="CDD" id="cd07067">
    <property type="entry name" value="HP_PGM_like"/>
    <property type="match status" value="1"/>
</dbReference>
<gene>
    <name evidence="3" type="ORF">CVP05_01205</name>
</gene>
<dbReference type="AlphaFoldDB" id="A0A2M8S5P2"/>
<accession>A0A2M8S5P2</accession>
<comment type="caution">
    <text evidence="3">The sequence shown here is derived from an EMBL/GenBank/DDBJ whole genome shotgun (WGS) entry which is preliminary data.</text>
</comment>
<name>A0A2M8S5P2_9PAST</name>
<feature type="active site" description="Proton donor/acceptor" evidence="1">
    <location>
        <position position="84"/>
    </location>
</feature>
<reference evidence="3 4" key="1">
    <citation type="submission" date="2017-11" db="EMBL/GenBank/DDBJ databases">
        <title>Reclassification of Bisgaard taxon 7 as Conservatibacter flavescens gen. nov., sp. nov.</title>
        <authorList>
            <person name="Christensen H."/>
        </authorList>
    </citation>
    <scope>NUCLEOTIDE SEQUENCE [LARGE SCALE GENOMIC DNA]</scope>
    <source>
        <strain evidence="3 4">7_4</strain>
    </source>
</reference>
<dbReference type="RefSeq" id="WP_100287732.1">
    <property type="nucleotide sequence ID" value="NZ_PHHA01000002.1"/>
</dbReference>
<dbReference type="GO" id="GO:0005737">
    <property type="term" value="C:cytoplasm"/>
    <property type="evidence" value="ECO:0007669"/>
    <property type="project" value="TreeGrafter"/>
</dbReference>
<sequence length="210" mass="23442">MKQITFYLVRHGRTEWNEQGLMQGSGDSPLTEQGVQGAIRTGKALSAIDFSAVYTSCLQRTIDTAKYIVGNRAVPIFQHKGLNEHAFGSWEGQVVETLRQTEEFQQMLTTPAHYKGISNGGETYEALAVRAMNAMLDIIKVHDKGNILIVSHGHTLRILLALFNGATWRNHREPGRSEALLNTSISIVKFEEKDCVGNFTVEQCNNIEHL</sequence>
<evidence type="ECO:0000256" key="2">
    <source>
        <dbReference type="PIRSR" id="PIRSR613078-2"/>
    </source>
</evidence>
<keyword evidence="4" id="KW-1185">Reference proteome</keyword>
<feature type="active site" description="Tele-phosphohistidine intermediate" evidence="1">
    <location>
        <position position="11"/>
    </location>
</feature>
<dbReference type="InterPro" id="IPR050275">
    <property type="entry name" value="PGM_Phosphatase"/>
</dbReference>
<organism evidence="3 4">
    <name type="scientific">Conservatibacter flavescens</name>
    <dbReference type="NCBI Taxonomy" id="28161"/>
    <lineage>
        <taxon>Bacteria</taxon>
        <taxon>Pseudomonadati</taxon>
        <taxon>Pseudomonadota</taxon>
        <taxon>Gammaproteobacteria</taxon>
        <taxon>Pasteurellales</taxon>
        <taxon>Pasteurellaceae</taxon>
        <taxon>Conservatibacter</taxon>
    </lineage>
</organism>
<evidence type="ECO:0000313" key="4">
    <source>
        <dbReference type="Proteomes" id="UP000229329"/>
    </source>
</evidence>
<dbReference type="PANTHER" id="PTHR48100:SF1">
    <property type="entry name" value="HISTIDINE PHOSPHATASE FAMILY PROTEIN-RELATED"/>
    <property type="match status" value="1"/>
</dbReference>
<dbReference type="Gene3D" id="3.40.50.1240">
    <property type="entry name" value="Phosphoglycerate mutase-like"/>
    <property type="match status" value="1"/>
</dbReference>
<feature type="binding site" evidence="2">
    <location>
        <position position="60"/>
    </location>
    <ligand>
        <name>substrate</name>
    </ligand>
</feature>
<dbReference type="EMBL" id="PHHA01000002">
    <property type="protein sequence ID" value="PJG86457.1"/>
    <property type="molecule type" value="Genomic_DNA"/>
</dbReference>
<dbReference type="GO" id="GO:0016791">
    <property type="term" value="F:phosphatase activity"/>
    <property type="evidence" value="ECO:0007669"/>
    <property type="project" value="TreeGrafter"/>
</dbReference>
<proteinExistence type="predicted"/>
<evidence type="ECO:0000313" key="3">
    <source>
        <dbReference type="EMBL" id="PJG86457.1"/>
    </source>
</evidence>
<dbReference type="PANTHER" id="PTHR48100">
    <property type="entry name" value="BROAD-SPECIFICITY PHOSPHATASE YOR283W-RELATED"/>
    <property type="match status" value="1"/>
</dbReference>